<dbReference type="GO" id="GO:0009007">
    <property type="term" value="F:site-specific DNA-methyltransferase (adenine-specific) activity"/>
    <property type="evidence" value="ECO:0007669"/>
    <property type="project" value="UniProtKB-EC"/>
</dbReference>
<protein>
    <recommendedName>
        <fullName evidence="2">site-specific DNA-methyltransferase (adenine-specific)</fullName>
        <ecNumber evidence="2">2.1.1.72</ecNumber>
    </recommendedName>
</protein>
<evidence type="ECO:0000256" key="1">
    <source>
        <dbReference type="ARBA" id="ARBA00006594"/>
    </source>
</evidence>
<reference evidence="7 8" key="1">
    <citation type="submission" date="2018-08" db="EMBL/GenBank/DDBJ databases">
        <title>A genome reference for cultivated species of the human gut microbiota.</title>
        <authorList>
            <person name="Zou Y."/>
            <person name="Xue W."/>
            <person name="Luo G."/>
        </authorList>
    </citation>
    <scope>NUCLEOTIDE SEQUENCE [LARGE SCALE GENOMIC DNA]</scope>
    <source>
        <strain evidence="7 8">AM48-7</strain>
    </source>
</reference>
<dbReference type="InterPro" id="IPR023095">
    <property type="entry name" value="Ade_MeTrfase_dom_2"/>
</dbReference>
<gene>
    <name evidence="7" type="ORF">DW975_07125</name>
</gene>
<dbReference type="EMBL" id="QSEN01000010">
    <property type="protein sequence ID" value="RGZ75314.1"/>
    <property type="molecule type" value="Genomic_DNA"/>
</dbReference>
<dbReference type="GO" id="GO:0043565">
    <property type="term" value="F:sequence-specific DNA binding"/>
    <property type="evidence" value="ECO:0007669"/>
    <property type="project" value="TreeGrafter"/>
</dbReference>
<name>A0A413PH06_9FIRM</name>
<evidence type="ECO:0000256" key="2">
    <source>
        <dbReference type="ARBA" id="ARBA00011900"/>
    </source>
</evidence>
<keyword evidence="5" id="KW-0949">S-adenosyl-L-methionine</keyword>
<dbReference type="EC" id="2.1.1.72" evidence="2"/>
<dbReference type="GO" id="GO:0006298">
    <property type="term" value="P:mismatch repair"/>
    <property type="evidence" value="ECO:0007669"/>
    <property type="project" value="TreeGrafter"/>
</dbReference>
<dbReference type="GO" id="GO:0032259">
    <property type="term" value="P:methylation"/>
    <property type="evidence" value="ECO:0007669"/>
    <property type="project" value="UniProtKB-KW"/>
</dbReference>
<dbReference type="Gene3D" id="1.10.1020.10">
    <property type="entry name" value="Adenine-specific Methyltransferase, Domain 2"/>
    <property type="match status" value="1"/>
</dbReference>
<accession>A0A413PH06</accession>
<evidence type="ECO:0000256" key="3">
    <source>
        <dbReference type="ARBA" id="ARBA00022603"/>
    </source>
</evidence>
<keyword evidence="3" id="KW-0489">Methyltransferase</keyword>
<evidence type="ECO:0000256" key="5">
    <source>
        <dbReference type="ARBA" id="ARBA00022691"/>
    </source>
</evidence>
<evidence type="ECO:0000313" key="8">
    <source>
        <dbReference type="Proteomes" id="UP000283431"/>
    </source>
</evidence>
<dbReference type="InterPro" id="IPR012327">
    <property type="entry name" value="MeTrfase_D12"/>
</dbReference>
<comment type="catalytic activity">
    <reaction evidence="6">
        <text>a 2'-deoxyadenosine in DNA + S-adenosyl-L-methionine = an N(6)-methyl-2'-deoxyadenosine in DNA + S-adenosyl-L-homocysteine + H(+)</text>
        <dbReference type="Rhea" id="RHEA:15197"/>
        <dbReference type="Rhea" id="RHEA-COMP:12418"/>
        <dbReference type="Rhea" id="RHEA-COMP:12419"/>
        <dbReference type="ChEBI" id="CHEBI:15378"/>
        <dbReference type="ChEBI" id="CHEBI:57856"/>
        <dbReference type="ChEBI" id="CHEBI:59789"/>
        <dbReference type="ChEBI" id="CHEBI:90615"/>
        <dbReference type="ChEBI" id="CHEBI:90616"/>
        <dbReference type="EC" id="2.1.1.72"/>
    </reaction>
</comment>
<dbReference type="GO" id="GO:0009307">
    <property type="term" value="P:DNA restriction-modification system"/>
    <property type="evidence" value="ECO:0007669"/>
    <property type="project" value="InterPro"/>
</dbReference>
<dbReference type="GO" id="GO:1904047">
    <property type="term" value="F:S-adenosyl-L-methionine binding"/>
    <property type="evidence" value="ECO:0007669"/>
    <property type="project" value="TreeGrafter"/>
</dbReference>
<evidence type="ECO:0000256" key="4">
    <source>
        <dbReference type="ARBA" id="ARBA00022679"/>
    </source>
</evidence>
<evidence type="ECO:0000313" key="7">
    <source>
        <dbReference type="EMBL" id="RGZ75314.1"/>
    </source>
</evidence>
<organism evidence="7 8">
    <name type="scientific">Agathobacter rectalis</name>
    <dbReference type="NCBI Taxonomy" id="39491"/>
    <lineage>
        <taxon>Bacteria</taxon>
        <taxon>Bacillati</taxon>
        <taxon>Bacillota</taxon>
        <taxon>Clostridia</taxon>
        <taxon>Lachnospirales</taxon>
        <taxon>Lachnospiraceae</taxon>
        <taxon>Agathobacter</taxon>
    </lineage>
</organism>
<comment type="caution">
    <text evidence="7">The sequence shown here is derived from an EMBL/GenBank/DDBJ whole genome shotgun (WGS) entry which is preliminary data.</text>
</comment>
<sequence length="248" mass="28682">MKYMGSKAKVARYIVPIIQEQIERSGYETYLEPFCGGCNVIDKIEAPQRIASDCNKYLIALMQHIQAGGELPGYIEREEYAKVRANRDDYPEWYAGYVGFVASYNGRFFDGGYSGKTQTTGGLRDYQDEGRRNIEAQRDKLKDVIFLHKDYRAWNPTGCVIYMDPPYENTKQYKSVEIFDHADFWRVARLWSRDNIVLISEQEAPDDFVPVWIHSVTRTMNQNKTIAATEKLFVAKEVLEREEIVAAV</sequence>
<dbReference type="Pfam" id="PF02086">
    <property type="entry name" value="MethyltransfD12"/>
    <property type="match status" value="1"/>
</dbReference>
<comment type="similarity">
    <text evidence="1">Belongs to the N(4)/N(6)-methyltransferase family.</text>
</comment>
<keyword evidence="4" id="KW-0808">Transferase</keyword>
<evidence type="ECO:0000256" key="6">
    <source>
        <dbReference type="ARBA" id="ARBA00047942"/>
    </source>
</evidence>
<dbReference type="SUPFAM" id="SSF53335">
    <property type="entry name" value="S-adenosyl-L-methionine-dependent methyltransferases"/>
    <property type="match status" value="1"/>
</dbReference>
<dbReference type="InterPro" id="IPR029063">
    <property type="entry name" value="SAM-dependent_MTases_sf"/>
</dbReference>
<dbReference type="Gene3D" id="3.40.50.150">
    <property type="entry name" value="Vaccinia Virus protein VP39"/>
    <property type="match status" value="1"/>
</dbReference>
<dbReference type="Proteomes" id="UP000283431">
    <property type="component" value="Unassembled WGS sequence"/>
</dbReference>
<proteinExistence type="inferred from homology"/>
<dbReference type="PRINTS" id="PR00505">
    <property type="entry name" value="D12N6MTFRASE"/>
</dbReference>
<dbReference type="PANTHER" id="PTHR30481">
    <property type="entry name" value="DNA ADENINE METHYLASE"/>
    <property type="match status" value="1"/>
</dbReference>
<dbReference type="AlphaFoldDB" id="A0A413PH06"/>